<accession>A0A099T293</accession>
<evidence type="ECO:0000313" key="3">
    <source>
        <dbReference type="Proteomes" id="UP000029859"/>
    </source>
</evidence>
<feature type="transmembrane region" description="Helical" evidence="1">
    <location>
        <begin position="313"/>
        <end position="332"/>
    </location>
</feature>
<feature type="transmembrane region" description="Helical" evidence="1">
    <location>
        <begin position="130"/>
        <end position="152"/>
    </location>
</feature>
<reference evidence="2 3" key="1">
    <citation type="submission" date="2014-09" db="EMBL/GenBank/DDBJ databases">
        <title>Draft genome sequence of an obligately methylotrophic methanogen, Methanococcoides methylutens, isolated from marine sediment.</title>
        <authorList>
            <person name="Guan Y."/>
            <person name="Ngugi D.K."/>
            <person name="Blom J."/>
            <person name="Ali S."/>
            <person name="Ferry J.G."/>
            <person name="Stingl U."/>
        </authorList>
    </citation>
    <scope>NUCLEOTIDE SEQUENCE [LARGE SCALE GENOMIC DNA]</scope>
    <source>
        <strain evidence="2 3">DSM 2657</strain>
    </source>
</reference>
<feature type="transmembrane region" description="Helical" evidence="1">
    <location>
        <begin position="234"/>
        <end position="251"/>
    </location>
</feature>
<feature type="transmembrane region" description="Helical" evidence="1">
    <location>
        <begin position="287"/>
        <end position="306"/>
    </location>
</feature>
<evidence type="ECO:0008006" key="4">
    <source>
        <dbReference type="Google" id="ProtNLM"/>
    </source>
</evidence>
<dbReference type="InterPro" id="IPR008338">
    <property type="entry name" value="Capsule_biosynth_CapC"/>
</dbReference>
<sequence>MLIAVLLGVIGVLSVIIFTQFYGYRLGGVIVVPVLAVYTCKNFLMLPLFLAGAIIAYVGLRYLQKKTMIYGRDELVATLLLGSVLPVVALFFMKGVGYDLTDVVFFGSILPGLAAYNYSRIKPEYRLHDAMASVGIFAGLLAIAWVLVTPAISDAIGMLTPAILFSPTSDLALLKNAAVGTYPAPAIIDRFSAFILFMVSLVLSEFVRKVSGIRVGVVSMAILAIFSIENKWFFALYFINLFASFIGISLIQKATLIYGRNLIGLGTCISLLLTIPLVFIFPVSRGLSIFFLGLIAGLNAYNLHVTPPAERKLFVPLQLSLLAPLIVLARALGEGQPQGMFHEFGLVQLLVVVLGAAISIAFVKYNWIRKPLDEHVWNASLFSEEDE</sequence>
<keyword evidence="1" id="KW-0472">Membrane</keyword>
<dbReference type="GO" id="GO:0016020">
    <property type="term" value="C:membrane"/>
    <property type="evidence" value="ECO:0007669"/>
    <property type="project" value="InterPro"/>
</dbReference>
<dbReference type="OrthoDB" id="240491at2157"/>
<name>A0A099T293_METMT</name>
<keyword evidence="1" id="KW-1133">Transmembrane helix</keyword>
<organism evidence="2 3">
    <name type="scientific">Methanococcoides methylutens</name>
    <dbReference type="NCBI Taxonomy" id="2226"/>
    <lineage>
        <taxon>Archaea</taxon>
        <taxon>Methanobacteriati</taxon>
        <taxon>Methanobacteriota</taxon>
        <taxon>Stenosarchaea group</taxon>
        <taxon>Methanomicrobia</taxon>
        <taxon>Methanosarcinales</taxon>
        <taxon>Methanosarcinaceae</taxon>
        <taxon>Methanococcoides</taxon>
    </lineage>
</organism>
<comment type="caution">
    <text evidence="2">The sequence shown here is derived from an EMBL/GenBank/DDBJ whole genome shotgun (WGS) entry which is preliminary data.</text>
</comment>
<dbReference type="Proteomes" id="UP000029859">
    <property type="component" value="Unassembled WGS sequence"/>
</dbReference>
<dbReference type="AlphaFoldDB" id="A0A099T293"/>
<dbReference type="EMBL" id="JRHO01000014">
    <property type="protein sequence ID" value="KGK98356.1"/>
    <property type="molecule type" value="Genomic_DNA"/>
</dbReference>
<gene>
    <name evidence="2" type="ORF">LI82_11650</name>
</gene>
<dbReference type="GO" id="GO:0045227">
    <property type="term" value="P:capsule polysaccharide biosynthetic process"/>
    <property type="evidence" value="ECO:0007669"/>
    <property type="project" value="InterPro"/>
</dbReference>
<feature type="transmembrane region" description="Helical" evidence="1">
    <location>
        <begin position="210"/>
        <end position="228"/>
    </location>
</feature>
<evidence type="ECO:0000313" key="2">
    <source>
        <dbReference type="EMBL" id="KGK98356.1"/>
    </source>
</evidence>
<protein>
    <recommendedName>
        <fullName evidence="4">Capsule biosynthesis CapC</fullName>
    </recommendedName>
</protein>
<proteinExistence type="predicted"/>
<dbReference type="RefSeq" id="WP_048195770.1">
    <property type="nucleotide sequence ID" value="NZ_CAAGSM010000004.1"/>
</dbReference>
<feature type="transmembrane region" description="Helical" evidence="1">
    <location>
        <begin position="263"/>
        <end position="281"/>
    </location>
</feature>
<feature type="transmembrane region" description="Helical" evidence="1">
    <location>
        <begin position="75"/>
        <end position="94"/>
    </location>
</feature>
<evidence type="ECO:0000256" key="1">
    <source>
        <dbReference type="SAM" id="Phobius"/>
    </source>
</evidence>
<keyword evidence="3" id="KW-1185">Reference proteome</keyword>
<dbReference type="Pfam" id="PF14102">
    <property type="entry name" value="Caps_synth_CapC"/>
    <property type="match status" value="1"/>
</dbReference>
<feature type="transmembrane region" description="Helical" evidence="1">
    <location>
        <begin position="100"/>
        <end position="118"/>
    </location>
</feature>
<feature type="transmembrane region" description="Helical" evidence="1">
    <location>
        <begin position="344"/>
        <end position="363"/>
    </location>
</feature>
<feature type="transmembrane region" description="Helical" evidence="1">
    <location>
        <begin position="182"/>
        <end position="203"/>
    </location>
</feature>
<keyword evidence="1" id="KW-0812">Transmembrane</keyword>
<feature type="transmembrane region" description="Helical" evidence="1">
    <location>
        <begin position="43"/>
        <end position="63"/>
    </location>
</feature>